<dbReference type="Proteomes" id="UP001056012">
    <property type="component" value="Chromosome 6"/>
</dbReference>
<reference evidence="3" key="1">
    <citation type="submission" date="2021-12" db="EMBL/GenBank/DDBJ databases">
        <title>Curvularia clavata genome.</title>
        <authorList>
            <person name="Cao Y."/>
        </authorList>
    </citation>
    <scope>NUCLEOTIDE SEQUENCE</scope>
    <source>
        <strain evidence="3">Yc1106</strain>
    </source>
</reference>
<gene>
    <name evidence="3" type="ORF">yc1106_08332</name>
</gene>
<sequence>MEEPQPPPAPGSPAPPQHLSHHQHHYYQHRLSSPAVSSDYVDCEKDPYHQHHQHSLRSDRLSKSSNRGAHDSVISHPFSPKPSSPPSPSSDSTLSSISPQRTSAQANRHSSQVERQFLQYPQKAHIDPEKHAASLSQSRSPNRLSALPSVVDAIVYDKGAFQEKGPEEKACQLLFWLCGPCAFLSTAIALWTLFALFICLALSPLRLCTTRAPLCKQIISWLAPSLNMQLHMVYSHDSATGYSAPMLVVVNLFSPLVAFGVAIAAWTATAFWFFSCILGDPGGHDGHNDGRESIVGVRNWWERWLSRALRETDA</sequence>
<feature type="region of interest" description="Disordered" evidence="1">
    <location>
        <begin position="1"/>
        <end position="113"/>
    </location>
</feature>
<accession>A0A9Q8ZHY0</accession>
<name>A0A9Q8ZHY0_CURCL</name>
<dbReference type="OrthoDB" id="5420214at2759"/>
<evidence type="ECO:0000256" key="1">
    <source>
        <dbReference type="SAM" id="MobiDB-lite"/>
    </source>
</evidence>
<keyword evidence="2" id="KW-1133">Transmembrane helix</keyword>
<evidence type="ECO:0000256" key="2">
    <source>
        <dbReference type="SAM" id="Phobius"/>
    </source>
</evidence>
<dbReference type="EMBL" id="CP089279">
    <property type="protein sequence ID" value="USP81058.1"/>
    <property type="molecule type" value="Genomic_DNA"/>
</dbReference>
<feature type="compositionally biased region" description="Low complexity" evidence="1">
    <location>
        <begin position="89"/>
        <end position="99"/>
    </location>
</feature>
<feature type="transmembrane region" description="Helical" evidence="2">
    <location>
        <begin position="252"/>
        <end position="274"/>
    </location>
</feature>
<feature type="compositionally biased region" description="Polar residues" evidence="1">
    <location>
        <begin position="100"/>
        <end position="113"/>
    </location>
</feature>
<feature type="compositionally biased region" description="Basic residues" evidence="1">
    <location>
        <begin position="19"/>
        <end position="28"/>
    </location>
</feature>
<dbReference type="AlphaFoldDB" id="A0A9Q8ZHY0"/>
<feature type="compositionally biased region" description="Pro residues" evidence="1">
    <location>
        <begin position="79"/>
        <end position="88"/>
    </location>
</feature>
<keyword evidence="2" id="KW-0812">Transmembrane</keyword>
<evidence type="ECO:0000313" key="4">
    <source>
        <dbReference type="Proteomes" id="UP001056012"/>
    </source>
</evidence>
<protein>
    <submittedName>
        <fullName evidence="3">Uncharacterized protein</fullName>
    </submittedName>
</protein>
<organism evidence="3 4">
    <name type="scientific">Curvularia clavata</name>
    <dbReference type="NCBI Taxonomy" id="95742"/>
    <lineage>
        <taxon>Eukaryota</taxon>
        <taxon>Fungi</taxon>
        <taxon>Dikarya</taxon>
        <taxon>Ascomycota</taxon>
        <taxon>Pezizomycotina</taxon>
        <taxon>Dothideomycetes</taxon>
        <taxon>Pleosporomycetidae</taxon>
        <taxon>Pleosporales</taxon>
        <taxon>Pleosporineae</taxon>
        <taxon>Pleosporaceae</taxon>
        <taxon>Curvularia</taxon>
    </lineage>
</organism>
<feature type="compositionally biased region" description="Pro residues" evidence="1">
    <location>
        <begin position="1"/>
        <end position="16"/>
    </location>
</feature>
<evidence type="ECO:0000313" key="3">
    <source>
        <dbReference type="EMBL" id="USP81058.1"/>
    </source>
</evidence>
<keyword evidence="4" id="KW-1185">Reference proteome</keyword>
<proteinExistence type="predicted"/>
<feature type="transmembrane region" description="Helical" evidence="2">
    <location>
        <begin position="173"/>
        <end position="202"/>
    </location>
</feature>
<dbReference type="VEuPathDB" id="FungiDB:yc1106_08332"/>
<keyword evidence="2" id="KW-0472">Membrane</keyword>